<evidence type="ECO:0000313" key="2">
    <source>
        <dbReference type="EMBL" id="MBC8545055.1"/>
    </source>
</evidence>
<comment type="caution">
    <text evidence="2">The sequence shown here is derived from an EMBL/GenBank/DDBJ whole genome shotgun (WGS) entry which is preliminary data.</text>
</comment>
<dbReference type="EMBL" id="JACRSQ010000043">
    <property type="protein sequence ID" value="MBC8545055.1"/>
    <property type="molecule type" value="Genomic_DNA"/>
</dbReference>
<dbReference type="AlphaFoldDB" id="A0A926DXK0"/>
<dbReference type="RefSeq" id="WP_249290180.1">
    <property type="nucleotide sequence ID" value="NZ_JACRSQ010000043.1"/>
</dbReference>
<sequence>MGETSFARCPRLTRDLFAPRLGEHRQGPAGKRWQKSPPAASKRPNRRRNGMKMHAG</sequence>
<accession>A0A926DXK0</accession>
<feature type="region of interest" description="Disordered" evidence="1">
    <location>
        <begin position="1"/>
        <end position="56"/>
    </location>
</feature>
<reference evidence="2" key="1">
    <citation type="submission" date="2020-08" db="EMBL/GenBank/DDBJ databases">
        <title>Genome public.</title>
        <authorList>
            <person name="Liu C."/>
            <person name="Sun Q."/>
        </authorList>
    </citation>
    <scope>NUCLEOTIDE SEQUENCE</scope>
    <source>
        <strain evidence="2">NSJ-32</strain>
    </source>
</reference>
<keyword evidence="3" id="KW-1185">Reference proteome</keyword>
<name>A0A926DXK0_9FIRM</name>
<evidence type="ECO:0000256" key="1">
    <source>
        <dbReference type="SAM" id="MobiDB-lite"/>
    </source>
</evidence>
<protein>
    <submittedName>
        <fullName evidence="2">Uncharacterized protein</fullName>
    </submittedName>
</protein>
<feature type="compositionally biased region" description="Basic residues" evidence="1">
    <location>
        <begin position="43"/>
        <end position="56"/>
    </location>
</feature>
<gene>
    <name evidence="2" type="ORF">H8730_16050</name>
</gene>
<evidence type="ECO:0000313" key="3">
    <source>
        <dbReference type="Proteomes" id="UP000657006"/>
    </source>
</evidence>
<dbReference type="Proteomes" id="UP000657006">
    <property type="component" value="Unassembled WGS sequence"/>
</dbReference>
<proteinExistence type="predicted"/>
<organism evidence="2 3">
    <name type="scientific">Bianquea renquensis</name>
    <dbReference type="NCBI Taxonomy" id="2763661"/>
    <lineage>
        <taxon>Bacteria</taxon>
        <taxon>Bacillati</taxon>
        <taxon>Bacillota</taxon>
        <taxon>Clostridia</taxon>
        <taxon>Eubacteriales</taxon>
        <taxon>Bianqueaceae</taxon>
        <taxon>Bianquea</taxon>
    </lineage>
</organism>